<organism evidence="2 3">
    <name type="scientific">Dreissena polymorpha</name>
    <name type="common">Zebra mussel</name>
    <name type="synonym">Mytilus polymorpha</name>
    <dbReference type="NCBI Taxonomy" id="45954"/>
    <lineage>
        <taxon>Eukaryota</taxon>
        <taxon>Metazoa</taxon>
        <taxon>Spiralia</taxon>
        <taxon>Lophotrochozoa</taxon>
        <taxon>Mollusca</taxon>
        <taxon>Bivalvia</taxon>
        <taxon>Autobranchia</taxon>
        <taxon>Heteroconchia</taxon>
        <taxon>Euheterodonta</taxon>
        <taxon>Imparidentia</taxon>
        <taxon>Neoheterodontei</taxon>
        <taxon>Myida</taxon>
        <taxon>Dreissenoidea</taxon>
        <taxon>Dreissenidae</taxon>
        <taxon>Dreissena</taxon>
    </lineage>
</organism>
<evidence type="ECO:0000256" key="1">
    <source>
        <dbReference type="SAM" id="MobiDB-lite"/>
    </source>
</evidence>
<evidence type="ECO:0000313" key="3">
    <source>
        <dbReference type="Proteomes" id="UP000828390"/>
    </source>
</evidence>
<dbReference type="EMBL" id="JAIWYP010000012">
    <property type="protein sequence ID" value="KAH3726300.1"/>
    <property type="molecule type" value="Genomic_DNA"/>
</dbReference>
<reference evidence="2" key="1">
    <citation type="journal article" date="2019" name="bioRxiv">
        <title>The Genome of the Zebra Mussel, Dreissena polymorpha: A Resource for Invasive Species Research.</title>
        <authorList>
            <person name="McCartney M.A."/>
            <person name="Auch B."/>
            <person name="Kono T."/>
            <person name="Mallez S."/>
            <person name="Zhang Y."/>
            <person name="Obille A."/>
            <person name="Becker A."/>
            <person name="Abrahante J.E."/>
            <person name="Garbe J."/>
            <person name="Badalamenti J.P."/>
            <person name="Herman A."/>
            <person name="Mangelson H."/>
            <person name="Liachko I."/>
            <person name="Sullivan S."/>
            <person name="Sone E.D."/>
            <person name="Koren S."/>
            <person name="Silverstein K.A.T."/>
            <person name="Beckman K.B."/>
            <person name="Gohl D.M."/>
        </authorList>
    </citation>
    <scope>NUCLEOTIDE SEQUENCE</scope>
    <source>
        <strain evidence="2">Duluth1</strain>
        <tissue evidence="2">Whole animal</tissue>
    </source>
</reference>
<dbReference type="Proteomes" id="UP000828390">
    <property type="component" value="Unassembled WGS sequence"/>
</dbReference>
<protein>
    <submittedName>
        <fullName evidence="2">Uncharacterized protein</fullName>
    </submittedName>
</protein>
<comment type="caution">
    <text evidence="2">The sequence shown here is derived from an EMBL/GenBank/DDBJ whole genome shotgun (WGS) entry which is preliminary data.</text>
</comment>
<keyword evidence="3" id="KW-1185">Reference proteome</keyword>
<evidence type="ECO:0000313" key="2">
    <source>
        <dbReference type="EMBL" id="KAH3726300.1"/>
    </source>
</evidence>
<reference evidence="2" key="2">
    <citation type="submission" date="2020-11" db="EMBL/GenBank/DDBJ databases">
        <authorList>
            <person name="McCartney M.A."/>
            <person name="Auch B."/>
            <person name="Kono T."/>
            <person name="Mallez S."/>
            <person name="Becker A."/>
            <person name="Gohl D.M."/>
            <person name="Silverstein K.A.T."/>
            <person name="Koren S."/>
            <person name="Bechman K.B."/>
            <person name="Herman A."/>
            <person name="Abrahante J.E."/>
            <person name="Garbe J."/>
        </authorList>
    </citation>
    <scope>NUCLEOTIDE SEQUENCE</scope>
    <source>
        <strain evidence="2">Duluth1</strain>
        <tissue evidence="2">Whole animal</tissue>
    </source>
</reference>
<proteinExistence type="predicted"/>
<name>A0A9D4CJ70_DREPO</name>
<feature type="region of interest" description="Disordered" evidence="1">
    <location>
        <begin position="1"/>
        <end position="26"/>
    </location>
</feature>
<gene>
    <name evidence="2" type="ORF">DPMN_052159</name>
</gene>
<accession>A0A9D4CJ70</accession>
<dbReference type="AlphaFoldDB" id="A0A9D4CJ70"/>
<sequence>MPKSQIIRSPADVSDPQASGRLDTSKLSARTPYFSNHRAGAWRMIARSPGHFEASGSVRINFKSHLKCQPTSISGRNQVEIKKKDLTIKAQLSPGNHPTSDSLYVYHDKLHTASVTHCTRPSGNQTGPRVWAPKVSLPRNLHGPRFDPQSASIPSGLHGANPALILVAETTDP</sequence>